<dbReference type="EMBL" id="MNAD01000811">
    <property type="protein sequence ID" value="OJT10144.1"/>
    <property type="molecule type" value="Genomic_DNA"/>
</dbReference>
<organism evidence="1 2">
    <name type="scientific">Trametes pubescens</name>
    <name type="common">White-rot fungus</name>
    <dbReference type="NCBI Taxonomy" id="154538"/>
    <lineage>
        <taxon>Eukaryota</taxon>
        <taxon>Fungi</taxon>
        <taxon>Dikarya</taxon>
        <taxon>Basidiomycota</taxon>
        <taxon>Agaricomycotina</taxon>
        <taxon>Agaricomycetes</taxon>
        <taxon>Polyporales</taxon>
        <taxon>Polyporaceae</taxon>
        <taxon>Trametes</taxon>
    </lineage>
</organism>
<name>A0A1M2VRB1_TRAPU</name>
<accession>A0A1M2VRB1</accession>
<comment type="caution">
    <text evidence="1">The sequence shown here is derived from an EMBL/GenBank/DDBJ whole genome shotgun (WGS) entry which is preliminary data.</text>
</comment>
<evidence type="ECO:0000313" key="1">
    <source>
        <dbReference type="EMBL" id="OJT10144.1"/>
    </source>
</evidence>
<dbReference type="AlphaFoldDB" id="A0A1M2VRB1"/>
<sequence length="206" mass="21732">MQVQYSSSSSEGSVRDAADVAAVRATIDVISASGTSTYPQDSVLGDQPFAVTSSTTDPKSVAPSTRKYLRQLTRSANSAAASLACGSILAGHTSETDEYGDVAFWVGSGEYSPGRELDLLSSLGLEHMVGQIQEVKISPDTGLPITVHTPAETNPAVSRVRELLSSLQDVRIFSVNNDPCVYLLFGRYHSEDQSGFAGLLGLGVQS</sequence>
<gene>
    <name evidence="1" type="ORF">TRAPUB_13350</name>
</gene>
<keyword evidence="2" id="KW-1185">Reference proteome</keyword>
<reference evidence="1 2" key="1">
    <citation type="submission" date="2016-10" db="EMBL/GenBank/DDBJ databases">
        <title>Genome sequence of the basidiomycete white-rot fungus Trametes pubescens.</title>
        <authorList>
            <person name="Makela M.R."/>
            <person name="Granchi Z."/>
            <person name="Peng M."/>
            <person name="De Vries R.P."/>
            <person name="Grigoriev I."/>
            <person name="Riley R."/>
            <person name="Hilden K."/>
        </authorList>
    </citation>
    <scope>NUCLEOTIDE SEQUENCE [LARGE SCALE GENOMIC DNA]</scope>
    <source>
        <strain evidence="1 2">FBCC735</strain>
    </source>
</reference>
<protein>
    <submittedName>
        <fullName evidence="1">Uncharacterized protein</fullName>
    </submittedName>
</protein>
<dbReference type="Proteomes" id="UP000184267">
    <property type="component" value="Unassembled WGS sequence"/>
</dbReference>
<dbReference type="OrthoDB" id="10261040at2759"/>
<evidence type="ECO:0000313" key="2">
    <source>
        <dbReference type="Proteomes" id="UP000184267"/>
    </source>
</evidence>
<dbReference type="OMA" id="FGDIAFW"/>
<proteinExistence type="predicted"/>